<dbReference type="HOGENOM" id="CLU_142427_1_1_1"/>
<keyword evidence="10" id="KW-0498">Mitosis</keyword>
<feature type="region of interest" description="Disordered" evidence="17">
    <location>
        <begin position="1"/>
        <end position="21"/>
    </location>
</feature>
<dbReference type="Pfam" id="PF08649">
    <property type="entry name" value="DASH_Dad1"/>
    <property type="match status" value="1"/>
</dbReference>
<gene>
    <name evidence="18" type="ORF">CSUB01_12152</name>
</gene>
<keyword evidence="9" id="KW-0493">Microtubule</keyword>
<dbReference type="GO" id="GO:0005876">
    <property type="term" value="C:spindle microtubule"/>
    <property type="evidence" value="ECO:0007669"/>
    <property type="project" value="TreeGrafter"/>
</dbReference>
<evidence type="ECO:0000256" key="11">
    <source>
        <dbReference type="ARBA" id="ARBA00022838"/>
    </source>
</evidence>
<keyword evidence="11" id="KW-0995">Kinetochore</keyword>
<dbReference type="GO" id="GO:0051301">
    <property type="term" value="P:cell division"/>
    <property type="evidence" value="ECO:0007669"/>
    <property type="project" value="UniProtKB-KW"/>
</dbReference>
<evidence type="ECO:0000256" key="4">
    <source>
        <dbReference type="ARBA" id="ARBA00010146"/>
    </source>
</evidence>
<evidence type="ECO:0000256" key="3">
    <source>
        <dbReference type="ARBA" id="ARBA00004629"/>
    </source>
</evidence>
<evidence type="ECO:0000313" key="19">
    <source>
        <dbReference type="Proteomes" id="UP000027238"/>
    </source>
</evidence>
<organism evidence="18 19">
    <name type="scientific">Colletotrichum sublineola</name>
    <name type="common">Sorghum anthracnose fungus</name>
    <dbReference type="NCBI Taxonomy" id="1173701"/>
    <lineage>
        <taxon>Eukaryota</taxon>
        <taxon>Fungi</taxon>
        <taxon>Dikarya</taxon>
        <taxon>Ascomycota</taxon>
        <taxon>Pezizomycotina</taxon>
        <taxon>Sordariomycetes</taxon>
        <taxon>Hypocreomycetidae</taxon>
        <taxon>Glomerellales</taxon>
        <taxon>Glomerellaceae</taxon>
        <taxon>Colletotrichum</taxon>
        <taxon>Colletotrichum graminicola species complex</taxon>
    </lineage>
</organism>
<evidence type="ECO:0000256" key="15">
    <source>
        <dbReference type="ARBA" id="ARBA00023328"/>
    </source>
</evidence>
<evidence type="ECO:0000256" key="5">
    <source>
        <dbReference type="ARBA" id="ARBA00020261"/>
    </source>
</evidence>
<comment type="subcellular location">
    <subcellularLocation>
        <location evidence="3">Chromosome</location>
        <location evidence="3">Centromere</location>
        <location evidence="3">Kinetochore</location>
    </subcellularLocation>
    <subcellularLocation>
        <location evidence="2">Cytoplasm</location>
        <location evidence="2">Cytoskeleton</location>
        <location evidence="2">Spindle</location>
    </subcellularLocation>
    <subcellularLocation>
        <location evidence="1">Nucleus</location>
    </subcellularLocation>
</comment>
<dbReference type="PANTHER" id="PTHR28025:SF1">
    <property type="entry name" value="DASH COMPLEX SUBUNIT DAD1"/>
    <property type="match status" value="1"/>
</dbReference>
<dbReference type="GO" id="GO:0072686">
    <property type="term" value="C:mitotic spindle"/>
    <property type="evidence" value="ECO:0007669"/>
    <property type="project" value="InterPro"/>
</dbReference>
<evidence type="ECO:0000256" key="12">
    <source>
        <dbReference type="ARBA" id="ARBA00023212"/>
    </source>
</evidence>
<keyword evidence="6" id="KW-0158">Chromosome</keyword>
<dbReference type="OMA" id="ISHSNFE"/>
<dbReference type="GO" id="GO:0044732">
    <property type="term" value="C:mitotic spindle pole body"/>
    <property type="evidence" value="ECO:0007669"/>
    <property type="project" value="TreeGrafter"/>
</dbReference>
<evidence type="ECO:0000256" key="13">
    <source>
        <dbReference type="ARBA" id="ARBA00023242"/>
    </source>
</evidence>
<dbReference type="AlphaFoldDB" id="A0A066XGV6"/>
<dbReference type="Proteomes" id="UP000027238">
    <property type="component" value="Unassembled WGS sequence"/>
</dbReference>
<dbReference type="GO" id="GO:0051010">
    <property type="term" value="F:microtubule plus-end binding"/>
    <property type="evidence" value="ECO:0007669"/>
    <property type="project" value="TreeGrafter"/>
</dbReference>
<evidence type="ECO:0000256" key="8">
    <source>
        <dbReference type="ARBA" id="ARBA00022618"/>
    </source>
</evidence>
<keyword evidence="19" id="KW-1185">Reference proteome</keyword>
<dbReference type="STRING" id="1173701.A0A066XGV6"/>
<evidence type="ECO:0000256" key="10">
    <source>
        <dbReference type="ARBA" id="ARBA00022776"/>
    </source>
</evidence>
<keyword evidence="13" id="KW-0539">Nucleus</keyword>
<evidence type="ECO:0000256" key="9">
    <source>
        <dbReference type="ARBA" id="ARBA00022701"/>
    </source>
</evidence>
<dbReference type="InterPro" id="IPR013958">
    <property type="entry name" value="DASH_Dad1"/>
</dbReference>
<protein>
    <recommendedName>
        <fullName evidence="5">DASH complex subunit DAD1</fullName>
    </recommendedName>
    <alternativeName>
        <fullName evidence="16">Outer kinetochore protein DAD1</fullName>
    </alternativeName>
</protein>
<evidence type="ECO:0000256" key="2">
    <source>
        <dbReference type="ARBA" id="ARBA00004186"/>
    </source>
</evidence>
<keyword evidence="8" id="KW-0132">Cell division</keyword>
<keyword evidence="15" id="KW-0137">Centromere</keyword>
<comment type="caution">
    <text evidence="18">The sequence shown here is derived from an EMBL/GenBank/DDBJ whole genome shotgun (WGS) entry which is preliminary data.</text>
</comment>
<evidence type="ECO:0000313" key="18">
    <source>
        <dbReference type="EMBL" id="KDN68147.1"/>
    </source>
</evidence>
<sequence length="97" mass="10881">MPPREQHQTSSHHNPEQGVKFKTFEQRRAELMAEIAASLNQVNDNINKLNRSLEAVITIGEGFSDAEGLWSNFEDVMAKEPEQKTEGEGKVEGENKA</sequence>
<keyword evidence="7" id="KW-0963">Cytoplasm</keyword>
<name>A0A066XGV6_COLSU</name>
<evidence type="ECO:0000256" key="16">
    <source>
        <dbReference type="ARBA" id="ARBA00030566"/>
    </source>
</evidence>
<evidence type="ECO:0000256" key="1">
    <source>
        <dbReference type="ARBA" id="ARBA00004123"/>
    </source>
</evidence>
<evidence type="ECO:0000256" key="17">
    <source>
        <dbReference type="SAM" id="MobiDB-lite"/>
    </source>
</evidence>
<dbReference type="GO" id="GO:0042729">
    <property type="term" value="C:DASH complex"/>
    <property type="evidence" value="ECO:0007669"/>
    <property type="project" value="InterPro"/>
</dbReference>
<dbReference type="OrthoDB" id="5566853at2759"/>
<dbReference type="PANTHER" id="PTHR28025">
    <property type="entry name" value="DASH COMPLEX SUBUNIT DAD1"/>
    <property type="match status" value="1"/>
</dbReference>
<reference evidence="19" key="1">
    <citation type="journal article" date="2014" name="Genome Announc.">
        <title>Draft genome sequence of Colletotrichum sublineola, a destructive pathogen of cultivated sorghum.</title>
        <authorList>
            <person name="Baroncelli R."/>
            <person name="Sanz-Martin J.M."/>
            <person name="Rech G.E."/>
            <person name="Sukno S.A."/>
            <person name="Thon M.R."/>
        </authorList>
    </citation>
    <scope>NUCLEOTIDE SEQUENCE [LARGE SCALE GENOMIC DNA]</scope>
    <source>
        <strain evidence="19">TX430BB</strain>
    </source>
</reference>
<evidence type="ECO:0000256" key="14">
    <source>
        <dbReference type="ARBA" id="ARBA00023306"/>
    </source>
</evidence>
<proteinExistence type="inferred from homology"/>
<keyword evidence="12" id="KW-0206">Cytoskeleton</keyword>
<keyword evidence="14" id="KW-0131">Cell cycle</keyword>
<accession>A0A066XGV6</accession>
<dbReference type="EMBL" id="JMSE01000719">
    <property type="protein sequence ID" value="KDN68147.1"/>
    <property type="molecule type" value="Genomic_DNA"/>
</dbReference>
<evidence type="ECO:0000256" key="7">
    <source>
        <dbReference type="ARBA" id="ARBA00022490"/>
    </source>
</evidence>
<comment type="similarity">
    <text evidence="4">Belongs to the DASH complex DAD1 family.</text>
</comment>
<evidence type="ECO:0000256" key="6">
    <source>
        <dbReference type="ARBA" id="ARBA00022454"/>
    </source>
</evidence>